<dbReference type="GO" id="GO:0005634">
    <property type="term" value="C:nucleus"/>
    <property type="evidence" value="ECO:0007669"/>
    <property type="project" value="UniProtKB-SubCell"/>
</dbReference>
<dbReference type="GO" id="GO:0015031">
    <property type="term" value="P:protein transport"/>
    <property type="evidence" value="ECO:0007669"/>
    <property type="project" value="UniProtKB-KW"/>
</dbReference>
<evidence type="ECO:0000256" key="10">
    <source>
        <dbReference type="RuleBase" id="RU365010"/>
    </source>
</evidence>
<comment type="caution">
    <text evidence="11">The sequence shown here is derived from an EMBL/GenBank/DDBJ whole genome shotgun (WGS) entry which is preliminary data.</text>
</comment>
<keyword evidence="5 10" id="KW-0493">Microtubule</keyword>
<evidence type="ECO:0000313" key="11">
    <source>
        <dbReference type="EMBL" id="KAG8467606.1"/>
    </source>
</evidence>
<dbReference type="Proteomes" id="UP000751190">
    <property type="component" value="Unassembled WGS sequence"/>
</dbReference>
<evidence type="ECO:0000256" key="3">
    <source>
        <dbReference type="ARBA" id="ARBA00022448"/>
    </source>
</evidence>
<evidence type="ECO:0000256" key="6">
    <source>
        <dbReference type="ARBA" id="ARBA00022816"/>
    </source>
</evidence>
<dbReference type="InterPro" id="IPR037177">
    <property type="entry name" value="DLC_sf"/>
</dbReference>
<comment type="similarity">
    <text evidence="10">Belongs to the dynein light chain family.</text>
</comment>
<reference evidence="11" key="1">
    <citation type="submission" date="2021-05" db="EMBL/GenBank/DDBJ databases">
        <title>The genome of the haptophyte Pavlova lutheri (Diacronema luteri, Pavlovales) - a model for lipid biosynthesis in eukaryotic algae.</title>
        <authorList>
            <person name="Hulatt C.J."/>
            <person name="Posewitz M.C."/>
        </authorList>
    </citation>
    <scope>NUCLEOTIDE SEQUENCE</scope>
    <source>
        <strain evidence="11">NIVA-4/92</strain>
    </source>
</reference>
<keyword evidence="6" id="KW-0509">mRNA transport</keyword>
<dbReference type="PANTHER" id="PTHR11886">
    <property type="entry name" value="DYNEIN LIGHT CHAIN"/>
    <property type="match status" value="1"/>
</dbReference>
<evidence type="ECO:0000256" key="1">
    <source>
        <dbReference type="ARBA" id="ARBA00004123"/>
    </source>
</evidence>
<keyword evidence="7" id="KW-0653">Protein transport</keyword>
<dbReference type="FunFam" id="3.30.740.10:FF:000005">
    <property type="entry name" value="Dynein light chain"/>
    <property type="match status" value="1"/>
</dbReference>
<evidence type="ECO:0000256" key="4">
    <source>
        <dbReference type="ARBA" id="ARBA00022490"/>
    </source>
</evidence>
<evidence type="ECO:0000256" key="8">
    <source>
        <dbReference type="ARBA" id="ARBA00023212"/>
    </source>
</evidence>
<dbReference type="InterPro" id="IPR001372">
    <property type="entry name" value="Dynein_light_chain_typ-1/2"/>
</dbReference>
<proteinExistence type="inferred from homology"/>
<dbReference type="OMA" id="VTHETHY"/>
<evidence type="ECO:0000313" key="12">
    <source>
        <dbReference type="Proteomes" id="UP000751190"/>
    </source>
</evidence>
<evidence type="ECO:0000256" key="9">
    <source>
        <dbReference type="ARBA" id="ARBA00023242"/>
    </source>
</evidence>
<dbReference type="GO" id="GO:0045505">
    <property type="term" value="F:dynein intermediate chain binding"/>
    <property type="evidence" value="ECO:0007669"/>
    <property type="project" value="TreeGrafter"/>
</dbReference>
<keyword evidence="4 10" id="KW-0963">Cytoplasm</keyword>
<dbReference type="AlphaFoldDB" id="A0A8J5XF07"/>
<keyword evidence="10" id="KW-0505">Motor protein</keyword>
<dbReference type="SMART" id="SM01375">
    <property type="entry name" value="Dynein_light"/>
    <property type="match status" value="1"/>
</dbReference>
<organism evidence="11 12">
    <name type="scientific">Diacronema lutheri</name>
    <name type="common">Unicellular marine alga</name>
    <name type="synonym">Monochrysis lutheri</name>
    <dbReference type="NCBI Taxonomy" id="2081491"/>
    <lineage>
        <taxon>Eukaryota</taxon>
        <taxon>Haptista</taxon>
        <taxon>Haptophyta</taxon>
        <taxon>Pavlovophyceae</taxon>
        <taxon>Pavlovales</taxon>
        <taxon>Pavlovaceae</taxon>
        <taxon>Diacronema</taxon>
    </lineage>
</organism>
<dbReference type="EMBL" id="JAGTXO010000005">
    <property type="protein sequence ID" value="KAG8467606.1"/>
    <property type="molecule type" value="Genomic_DNA"/>
</dbReference>
<protein>
    <recommendedName>
        <fullName evidence="10">Dynein light chain</fullName>
    </recommendedName>
</protein>
<name>A0A8J5XF07_DIALT</name>
<dbReference type="GO" id="GO:0005868">
    <property type="term" value="C:cytoplasmic dynein complex"/>
    <property type="evidence" value="ECO:0007669"/>
    <property type="project" value="TreeGrafter"/>
</dbReference>
<dbReference type="GO" id="GO:0051028">
    <property type="term" value="P:mRNA transport"/>
    <property type="evidence" value="ECO:0007669"/>
    <property type="project" value="UniProtKB-KW"/>
</dbReference>
<dbReference type="OrthoDB" id="10033309at2759"/>
<sequence>MSEEPTKGKPVPDAEAAVARAKFKITVEHSDMTEEMQEQLKEMVLDAFVKHTVFKDLATSVKQAFDDKYPPPDNKATSGVYHCVVGSNFAVSVTHETHYACHLKCNNVSILLFRSKDSPFD</sequence>
<dbReference type="Gene3D" id="3.30.740.10">
    <property type="entry name" value="Protein Inhibitor Of Neuronal Nitric Oxide Synthase"/>
    <property type="match status" value="1"/>
</dbReference>
<evidence type="ECO:0000256" key="5">
    <source>
        <dbReference type="ARBA" id="ARBA00022701"/>
    </source>
</evidence>
<keyword evidence="10" id="KW-0243">Dynein</keyword>
<keyword evidence="8 10" id="KW-0206">Cytoskeleton</keyword>
<evidence type="ECO:0000256" key="2">
    <source>
        <dbReference type="ARBA" id="ARBA00004245"/>
    </source>
</evidence>
<gene>
    <name evidence="11" type="ORF">KFE25_006658</name>
</gene>
<dbReference type="PANTHER" id="PTHR11886:SF35">
    <property type="entry name" value="DYNEIN LIGHT CHAIN"/>
    <property type="match status" value="1"/>
</dbReference>
<keyword evidence="12" id="KW-1185">Reference proteome</keyword>
<dbReference type="GO" id="GO:0007017">
    <property type="term" value="P:microtubule-based process"/>
    <property type="evidence" value="ECO:0007669"/>
    <property type="project" value="InterPro"/>
</dbReference>
<dbReference type="GO" id="GO:0005874">
    <property type="term" value="C:microtubule"/>
    <property type="evidence" value="ECO:0007669"/>
    <property type="project" value="UniProtKB-KW"/>
</dbReference>
<keyword evidence="3" id="KW-0813">Transport</keyword>
<dbReference type="SUPFAM" id="SSF54648">
    <property type="entry name" value="DLC"/>
    <property type="match status" value="1"/>
</dbReference>
<dbReference type="Pfam" id="PF01221">
    <property type="entry name" value="Dynein_light"/>
    <property type="match status" value="1"/>
</dbReference>
<comment type="subcellular location">
    <subcellularLocation>
        <location evidence="2 10">Cytoplasm</location>
        <location evidence="2 10">Cytoskeleton</location>
    </subcellularLocation>
    <subcellularLocation>
        <location evidence="1">Nucleus</location>
    </subcellularLocation>
</comment>
<evidence type="ECO:0000256" key="7">
    <source>
        <dbReference type="ARBA" id="ARBA00022927"/>
    </source>
</evidence>
<keyword evidence="9" id="KW-0539">Nucleus</keyword>
<accession>A0A8J5XF07</accession>